<dbReference type="AlphaFoldDB" id="A0A9P7V7F9"/>
<comment type="similarity">
    <text evidence="2 7">Belongs to the peroxisomal membrane protein PXMP2/4 family.</text>
</comment>
<evidence type="ECO:0000313" key="8">
    <source>
        <dbReference type="EMBL" id="KAG7192664.1"/>
    </source>
</evidence>
<keyword evidence="3" id="KW-0812">Transmembrane</keyword>
<dbReference type="RefSeq" id="XP_043048214.1">
    <property type="nucleotide sequence ID" value="XM_043192242.1"/>
</dbReference>
<evidence type="ECO:0000313" key="9">
    <source>
        <dbReference type="Proteomes" id="UP000790833"/>
    </source>
</evidence>
<protein>
    <recommendedName>
        <fullName evidence="6">Protein SYM1</fullName>
    </recommendedName>
</protein>
<reference evidence="8" key="1">
    <citation type="submission" date="2021-03" db="EMBL/GenBank/DDBJ databases">
        <authorList>
            <person name="Palmer J.M."/>
        </authorList>
    </citation>
    <scope>NUCLEOTIDE SEQUENCE</scope>
    <source>
        <strain evidence="8">ARV_011</strain>
    </source>
</reference>
<evidence type="ECO:0000256" key="2">
    <source>
        <dbReference type="ARBA" id="ARBA00006824"/>
    </source>
</evidence>
<comment type="subcellular location">
    <subcellularLocation>
        <location evidence="1">Membrane</location>
        <topology evidence="1">Multi-pass membrane protein</topology>
    </subcellularLocation>
</comment>
<dbReference type="Pfam" id="PF04117">
    <property type="entry name" value="Mpv17_PMP22"/>
    <property type="match status" value="1"/>
</dbReference>
<evidence type="ECO:0000256" key="1">
    <source>
        <dbReference type="ARBA" id="ARBA00004141"/>
    </source>
</evidence>
<dbReference type="InterPro" id="IPR007248">
    <property type="entry name" value="Mpv17_PMP22"/>
</dbReference>
<comment type="caution">
    <text evidence="8">The sequence shown here is derived from an EMBL/GenBank/DDBJ whole genome shotgun (WGS) entry which is preliminary data.</text>
</comment>
<sequence length="175" mass="19557">MYGRLIKKHPVAINCLTAMGLFSSGDAIAQLGIEHKSEWDMSRTAKAATYGIIWAPIGDRWYKILGRIGGGKSGIVPTLKKVAIDQLVFAPTVGIPLYFTAMGVLNGKLVSEIQLQLKTKWRDTLYSNWMIWPWTQMANFYIVPVHYQLGASSVVGLGWNSYLSWKNYQSISKKG</sequence>
<gene>
    <name evidence="8" type="primary">SYM1</name>
    <name evidence="8" type="ORF">KQ657_001444</name>
</gene>
<evidence type="ECO:0000256" key="5">
    <source>
        <dbReference type="ARBA" id="ARBA00023136"/>
    </source>
</evidence>
<dbReference type="Proteomes" id="UP000790833">
    <property type="component" value="Unassembled WGS sequence"/>
</dbReference>
<name>A0A9P7V7F9_9ASCO</name>
<dbReference type="PANTHER" id="PTHR11266">
    <property type="entry name" value="PEROXISOMAL MEMBRANE PROTEIN 2, PXMP2 MPV17"/>
    <property type="match status" value="1"/>
</dbReference>
<accession>A0A9P7V7F9</accession>
<evidence type="ECO:0000256" key="7">
    <source>
        <dbReference type="RuleBase" id="RU363053"/>
    </source>
</evidence>
<dbReference type="OrthoDB" id="430207at2759"/>
<dbReference type="GeneID" id="66114818"/>
<keyword evidence="5" id="KW-0472">Membrane</keyword>
<evidence type="ECO:0000256" key="3">
    <source>
        <dbReference type="ARBA" id="ARBA00022692"/>
    </source>
</evidence>
<dbReference type="PANTHER" id="PTHR11266:SF17">
    <property type="entry name" value="PROTEIN MPV17"/>
    <property type="match status" value="1"/>
</dbReference>
<keyword evidence="9" id="KW-1185">Reference proteome</keyword>
<keyword evidence="4" id="KW-1133">Transmembrane helix</keyword>
<dbReference type="GO" id="GO:0005739">
    <property type="term" value="C:mitochondrion"/>
    <property type="evidence" value="ECO:0007669"/>
    <property type="project" value="TreeGrafter"/>
</dbReference>
<proteinExistence type="inferred from homology"/>
<dbReference type="EMBL" id="JAHMUF010000016">
    <property type="protein sequence ID" value="KAG7192664.1"/>
    <property type="molecule type" value="Genomic_DNA"/>
</dbReference>
<evidence type="ECO:0000256" key="6">
    <source>
        <dbReference type="ARBA" id="ARBA00039302"/>
    </source>
</evidence>
<dbReference type="GO" id="GO:0016020">
    <property type="term" value="C:membrane"/>
    <property type="evidence" value="ECO:0007669"/>
    <property type="project" value="UniProtKB-SubCell"/>
</dbReference>
<evidence type="ECO:0000256" key="4">
    <source>
        <dbReference type="ARBA" id="ARBA00022989"/>
    </source>
</evidence>
<organism evidence="8 9">
    <name type="scientific">Scheffersomyces spartinae</name>
    <dbReference type="NCBI Taxonomy" id="45513"/>
    <lineage>
        <taxon>Eukaryota</taxon>
        <taxon>Fungi</taxon>
        <taxon>Dikarya</taxon>
        <taxon>Ascomycota</taxon>
        <taxon>Saccharomycotina</taxon>
        <taxon>Pichiomycetes</taxon>
        <taxon>Debaryomycetaceae</taxon>
        <taxon>Scheffersomyces</taxon>
    </lineage>
</organism>